<comment type="caution">
    <text evidence="1">The sequence shown here is derived from an EMBL/GenBank/DDBJ whole genome shotgun (WGS) entry which is preliminary data.</text>
</comment>
<gene>
    <name evidence="1" type="ORF">A3B40_01985</name>
</gene>
<dbReference type="EMBL" id="MGAI01000015">
    <property type="protein sequence ID" value="OGK45156.1"/>
    <property type="molecule type" value="Genomic_DNA"/>
</dbReference>
<sequence>MTTLEQRFHHLRTGENTLTNYNHLGLLELLDAINLGKKTLEIIHCLPLDRVIETLQAELGFELNPELIAMMSRDTLSWTFVADTINGANNHEDGPNLTLLFWGNLPQTEHTQTEADPSLSTAVATMVVQRYAYNGPIEIMDFSFAGKVQSMPDQQLHVLGGLCSPSGHLCALDLTASETYFPQITHAIFKQELYGGRDDLLRPAGLFTEGMIIPVDRLIRLTLNSKPTIVNQYYVNPTAENPKGNPVVRADLLDSPAGERIRIEIPPRINDKVQGWAFETSRSVRAPEIPTNNHKGFWQKLKIRR</sequence>
<dbReference type="AlphaFoldDB" id="A0A1F7IP50"/>
<proteinExistence type="predicted"/>
<organism evidence="1 2">
    <name type="scientific">Candidatus Roizmanbacteria bacterium RIFCSPLOWO2_01_FULL_37_16</name>
    <dbReference type="NCBI Taxonomy" id="1802058"/>
    <lineage>
        <taxon>Bacteria</taxon>
        <taxon>Candidatus Roizmaniibacteriota</taxon>
    </lineage>
</organism>
<reference evidence="1 2" key="1">
    <citation type="journal article" date="2016" name="Nat. Commun.">
        <title>Thousands of microbial genomes shed light on interconnected biogeochemical processes in an aquifer system.</title>
        <authorList>
            <person name="Anantharaman K."/>
            <person name="Brown C.T."/>
            <person name="Hug L.A."/>
            <person name="Sharon I."/>
            <person name="Castelle C.J."/>
            <person name="Probst A.J."/>
            <person name="Thomas B.C."/>
            <person name="Singh A."/>
            <person name="Wilkins M.J."/>
            <person name="Karaoz U."/>
            <person name="Brodie E.L."/>
            <person name="Williams K.H."/>
            <person name="Hubbard S.S."/>
            <person name="Banfield J.F."/>
        </authorList>
    </citation>
    <scope>NUCLEOTIDE SEQUENCE [LARGE SCALE GENOMIC DNA]</scope>
</reference>
<evidence type="ECO:0000313" key="2">
    <source>
        <dbReference type="Proteomes" id="UP000178040"/>
    </source>
</evidence>
<evidence type="ECO:0000313" key="1">
    <source>
        <dbReference type="EMBL" id="OGK45156.1"/>
    </source>
</evidence>
<name>A0A1F7IP50_9BACT</name>
<accession>A0A1F7IP50</accession>
<protein>
    <submittedName>
        <fullName evidence="1">Uncharacterized protein</fullName>
    </submittedName>
</protein>
<dbReference type="Proteomes" id="UP000178040">
    <property type="component" value="Unassembled WGS sequence"/>
</dbReference>